<dbReference type="PATRIC" id="fig|54915.3.peg.1634"/>
<proteinExistence type="predicted"/>
<dbReference type="GO" id="GO:0046872">
    <property type="term" value="F:metal ion binding"/>
    <property type="evidence" value="ECO:0007669"/>
    <property type="project" value="InterPro"/>
</dbReference>
<dbReference type="SUPFAM" id="SSF63411">
    <property type="entry name" value="LuxS/MPP-like metallohydrolase"/>
    <property type="match status" value="2"/>
</dbReference>
<dbReference type="PANTHER" id="PTHR11851:SF134">
    <property type="entry name" value="ZINC-DEPENDENT PROTEASE"/>
    <property type="match status" value="1"/>
</dbReference>
<dbReference type="STRING" id="54915.ADS79_13215"/>
<name>A0A0K9YVX1_9BACL</name>
<protein>
    <submittedName>
        <fullName evidence="3">Peptidase M16</fullName>
    </submittedName>
    <submittedName>
        <fullName evidence="4">Zinc protease</fullName>
    </submittedName>
</protein>
<feature type="domain" description="Peptidase M16 N-terminal" evidence="1">
    <location>
        <begin position="62"/>
        <end position="174"/>
    </location>
</feature>
<reference evidence="3 6" key="3">
    <citation type="submission" date="2019-06" db="EMBL/GenBank/DDBJ databases">
        <title>Whole genome shotgun sequence of Brevibacillus reuszeri NBRC 15719.</title>
        <authorList>
            <person name="Hosoyama A."/>
            <person name="Uohara A."/>
            <person name="Ohji S."/>
            <person name="Ichikawa N."/>
        </authorList>
    </citation>
    <scope>NUCLEOTIDE SEQUENCE [LARGE SCALE GENOMIC DNA]</scope>
    <source>
        <strain evidence="3 6">NBRC 15719</strain>
    </source>
</reference>
<dbReference type="RefSeq" id="WP_049738842.1">
    <property type="nucleotide sequence ID" value="NZ_BJON01000015.1"/>
</dbReference>
<evidence type="ECO:0000313" key="4">
    <source>
        <dbReference type="EMBL" id="KNB72797.1"/>
    </source>
</evidence>
<dbReference type="EMBL" id="LGIQ01000007">
    <property type="protein sequence ID" value="KNB72797.1"/>
    <property type="molecule type" value="Genomic_DNA"/>
</dbReference>
<reference evidence="4" key="2">
    <citation type="submission" date="2015-07" db="EMBL/GenBank/DDBJ databases">
        <title>MeaNS - Measles Nucleotide Surveillance Program.</title>
        <authorList>
            <person name="Tran T."/>
            <person name="Druce J."/>
        </authorList>
    </citation>
    <scope>NUCLEOTIDE SEQUENCE</scope>
    <source>
        <strain evidence="4">DSM 9887</strain>
    </source>
</reference>
<dbReference type="InterPro" id="IPR050361">
    <property type="entry name" value="MPP/UQCRC_Complex"/>
</dbReference>
<sequence>METTVFEQVNETLYHETLGNGLQVYLVPKQGFSKTYAVFTTRYGSIDSHFRTRGGEEINVPDGIAHFLEHKMFEKKDRDVMHEFSKNGASCNAFTSFNRTAYLFSCTDNLNDNLNLLLDYVQEPYFTDASVEKEKGIIGQEITMYDDNPDWKVYMNLLKAMYQKYPINIEIAGTIETISHITKEYLYQCYETFYHPANMLLLVVGSFEPEAMMKLIRENQSAKEFSPAPQITRVFPEEPVEPAEAKVEAFLAVGLPKCMIGIKERENGLTKEALLKRDLTTKLILDLAFGTSSAVYERLYDSGLITESFDFDYSCEQDYAYTIIGGDTPDPDKLFETIKAEIEQLKQNGIDQDDFERAKRKKIGNFLRSLNSVEYIANQFTSFKFNGNDLFSVVPTLESITREDVEQRLKEHFLPEQMAVSIVRSASPQE</sequence>
<feature type="domain" description="Peptidase M16 C-terminal" evidence="2">
    <location>
        <begin position="181"/>
        <end position="361"/>
    </location>
</feature>
<keyword evidence="4" id="KW-0645">Protease</keyword>
<dbReference type="Pfam" id="PF05193">
    <property type="entry name" value="Peptidase_M16_C"/>
    <property type="match status" value="1"/>
</dbReference>
<accession>A0A0K9YVX1</accession>
<keyword evidence="4" id="KW-0378">Hydrolase</keyword>
<dbReference type="GO" id="GO:0008233">
    <property type="term" value="F:peptidase activity"/>
    <property type="evidence" value="ECO:0007669"/>
    <property type="project" value="UniProtKB-KW"/>
</dbReference>
<evidence type="ECO:0000313" key="5">
    <source>
        <dbReference type="Proteomes" id="UP000036834"/>
    </source>
</evidence>
<dbReference type="OrthoDB" id="9811314at2"/>
<comment type="caution">
    <text evidence="4">The sequence shown here is derived from an EMBL/GenBank/DDBJ whole genome shotgun (WGS) entry which is preliminary data.</text>
</comment>
<dbReference type="InterPro" id="IPR011765">
    <property type="entry name" value="Pept_M16_N"/>
</dbReference>
<reference evidence="5" key="1">
    <citation type="submission" date="2015-07" db="EMBL/GenBank/DDBJ databases">
        <title>Genome sequencing project for genomic taxonomy and phylogenomics of Bacillus-like bacteria.</title>
        <authorList>
            <person name="Liu B."/>
            <person name="Wang J."/>
            <person name="Zhu Y."/>
            <person name="Liu G."/>
            <person name="Chen Q."/>
            <person name="Chen Z."/>
            <person name="Lan J."/>
            <person name="Che J."/>
            <person name="Ge C."/>
            <person name="Shi H."/>
            <person name="Pan Z."/>
            <person name="Liu X."/>
        </authorList>
    </citation>
    <scope>NUCLEOTIDE SEQUENCE [LARGE SCALE GENOMIC DNA]</scope>
    <source>
        <strain evidence="5">DSM 9887</strain>
    </source>
</reference>
<evidence type="ECO:0000259" key="2">
    <source>
        <dbReference type="Pfam" id="PF05193"/>
    </source>
</evidence>
<evidence type="ECO:0000259" key="1">
    <source>
        <dbReference type="Pfam" id="PF00675"/>
    </source>
</evidence>
<dbReference type="Pfam" id="PF00675">
    <property type="entry name" value="Peptidase_M16"/>
    <property type="match status" value="1"/>
</dbReference>
<gene>
    <name evidence="4" type="ORF">ADS79_13215</name>
    <name evidence="3" type="ORF">BRE01_38670</name>
</gene>
<dbReference type="AlphaFoldDB" id="A0A0K9YVX1"/>
<keyword evidence="6" id="KW-1185">Reference proteome</keyword>
<dbReference type="NCBIfam" id="NF047421">
    <property type="entry name" value="YfmH_fam"/>
    <property type="match status" value="1"/>
</dbReference>
<evidence type="ECO:0000313" key="6">
    <source>
        <dbReference type="Proteomes" id="UP000319578"/>
    </source>
</evidence>
<dbReference type="GO" id="GO:0006508">
    <property type="term" value="P:proteolysis"/>
    <property type="evidence" value="ECO:0007669"/>
    <property type="project" value="UniProtKB-KW"/>
</dbReference>
<dbReference type="Gene3D" id="3.30.830.10">
    <property type="entry name" value="Metalloenzyme, LuxS/M16 peptidase-like"/>
    <property type="match status" value="2"/>
</dbReference>
<dbReference type="Proteomes" id="UP000036834">
    <property type="component" value="Unassembled WGS sequence"/>
</dbReference>
<dbReference type="InterPro" id="IPR011249">
    <property type="entry name" value="Metalloenz_LuxS/M16"/>
</dbReference>
<dbReference type="Proteomes" id="UP000319578">
    <property type="component" value="Unassembled WGS sequence"/>
</dbReference>
<dbReference type="EMBL" id="BJON01000015">
    <property type="protein sequence ID" value="GED70165.1"/>
    <property type="molecule type" value="Genomic_DNA"/>
</dbReference>
<dbReference type="PANTHER" id="PTHR11851">
    <property type="entry name" value="METALLOPROTEASE"/>
    <property type="match status" value="1"/>
</dbReference>
<evidence type="ECO:0000313" key="3">
    <source>
        <dbReference type="EMBL" id="GED70165.1"/>
    </source>
</evidence>
<dbReference type="InterPro" id="IPR007863">
    <property type="entry name" value="Peptidase_M16_C"/>
</dbReference>
<organism evidence="4 5">
    <name type="scientific">Brevibacillus reuszeri</name>
    <dbReference type="NCBI Taxonomy" id="54915"/>
    <lineage>
        <taxon>Bacteria</taxon>
        <taxon>Bacillati</taxon>
        <taxon>Bacillota</taxon>
        <taxon>Bacilli</taxon>
        <taxon>Bacillales</taxon>
        <taxon>Paenibacillaceae</taxon>
        <taxon>Brevibacillus</taxon>
    </lineage>
</organism>